<dbReference type="Proteomes" id="UP000029409">
    <property type="component" value="Chromosome"/>
</dbReference>
<evidence type="ECO:0000313" key="1">
    <source>
        <dbReference type="EMBL" id="AIQ14975.1"/>
    </source>
</evidence>
<protein>
    <recommendedName>
        <fullName evidence="3">Transposase InsH N-terminal domain-containing protein</fullName>
    </recommendedName>
</protein>
<dbReference type="eggNOG" id="COG3666">
    <property type="taxonomic scope" value="Bacteria"/>
</dbReference>
<name>A0A089HW67_PAEDU</name>
<accession>A0A089HW67</accession>
<evidence type="ECO:0000313" key="2">
    <source>
        <dbReference type="Proteomes" id="UP000029409"/>
    </source>
</evidence>
<dbReference type="PANTHER" id="PTHR33408">
    <property type="entry name" value="TRANSPOSASE"/>
    <property type="match status" value="1"/>
</dbReference>
<sequence length="126" mass="14772">MWLAGCQHPDFRTINRFRSKRMKDVLESLFTALLELIIQGGYVKVDYYFVDGTKIEANANRYTFVWRKVVVRYKMKLQEKVRVLFQTIEEQEQQENLAHEGADLAELGGIRFTKQRSVGTGPRISR</sequence>
<dbReference type="PANTHER" id="PTHR33408:SF2">
    <property type="entry name" value="TRANSPOSASE DDE DOMAIN-CONTAINING PROTEIN"/>
    <property type="match status" value="1"/>
</dbReference>
<dbReference type="STRING" id="44251.PDUR_26195"/>
<evidence type="ECO:0008006" key="3">
    <source>
        <dbReference type="Google" id="ProtNLM"/>
    </source>
</evidence>
<dbReference type="KEGG" id="pdu:PDUR_26195"/>
<dbReference type="RefSeq" id="WP_042208662.1">
    <property type="nucleotide sequence ID" value="NZ_CP009288.1"/>
</dbReference>
<keyword evidence="2" id="KW-1185">Reference proteome</keyword>
<organism evidence="1 2">
    <name type="scientific">Paenibacillus durus</name>
    <name type="common">Paenibacillus azotofixans</name>
    <dbReference type="NCBI Taxonomy" id="44251"/>
    <lineage>
        <taxon>Bacteria</taxon>
        <taxon>Bacillati</taxon>
        <taxon>Bacillota</taxon>
        <taxon>Bacilli</taxon>
        <taxon>Bacillales</taxon>
        <taxon>Paenibacillaceae</taxon>
        <taxon>Paenibacillus</taxon>
    </lineage>
</organism>
<gene>
    <name evidence="1" type="ORF">PDUR_26195</name>
</gene>
<dbReference type="EMBL" id="CP009288">
    <property type="protein sequence ID" value="AIQ14975.1"/>
    <property type="molecule type" value="Genomic_DNA"/>
</dbReference>
<dbReference type="AlphaFoldDB" id="A0A089HW67"/>
<reference evidence="1 2" key="1">
    <citation type="submission" date="2014-08" db="EMBL/GenBank/DDBJ databases">
        <title>Comparative genomics of the Paenibacillus odorifer group.</title>
        <authorList>
            <person name="den Bakker H.C."/>
            <person name="Tsai Y.-C."/>
            <person name="Martin N."/>
            <person name="Korlach J."/>
            <person name="Wiedmann M."/>
        </authorList>
    </citation>
    <scope>NUCLEOTIDE SEQUENCE [LARGE SCALE GENOMIC DNA]</scope>
    <source>
        <strain evidence="1 2">DSM 1735</strain>
    </source>
</reference>
<proteinExistence type="predicted"/>